<dbReference type="AlphaFoldDB" id="A0A4Q4ZHU0"/>
<dbReference type="GO" id="GO:0004175">
    <property type="term" value="F:endopeptidase activity"/>
    <property type="evidence" value="ECO:0007669"/>
    <property type="project" value="UniProtKB-ARBA"/>
</dbReference>
<dbReference type="Pfam" id="PF02517">
    <property type="entry name" value="Rce1-like"/>
    <property type="match status" value="1"/>
</dbReference>
<keyword evidence="1" id="KW-1133">Transmembrane helix</keyword>
<feature type="transmembrane region" description="Helical" evidence="1">
    <location>
        <begin position="190"/>
        <end position="206"/>
    </location>
</feature>
<evidence type="ECO:0000256" key="1">
    <source>
        <dbReference type="SAM" id="Phobius"/>
    </source>
</evidence>
<reference evidence="3 4" key="1">
    <citation type="submission" date="2019-01" db="EMBL/GenBank/DDBJ databases">
        <title>Nocardioides guangzhouensis sp. nov., an actinobacterium isolated from soil.</title>
        <authorList>
            <person name="Fu Y."/>
            <person name="Cai Y."/>
            <person name="Lin Z."/>
            <person name="Chen P."/>
        </authorList>
    </citation>
    <scope>NUCLEOTIDE SEQUENCE [LARGE SCALE GENOMIC DNA]</scope>
    <source>
        <strain evidence="3 4">130</strain>
    </source>
</reference>
<evidence type="ECO:0000313" key="3">
    <source>
        <dbReference type="EMBL" id="RYP86924.1"/>
    </source>
</evidence>
<feature type="transmembrane region" description="Helical" evidence="1">
    <location>
        <begin position="266"/>
        <end position="284"/>
    </location>
</feature>
<dbReference type="RefSeq" id="WP_134716027.1">
    <property type="nucleotide sequence ID" value="NZ_SDKM01000009.1"/>
</dbReference>
<keyword evidence="3" id="KW-0645">Protease</keyword>
<dbReference type="GO" id="GO:0008237">
    <property type="term" value="F:metallopeptidase activity"/>
    <property type="evidence" value="ECO:0007669"/>
    <property type="project" value="UniProtKB-KW"/>
</dbReference>
<dbReference type="OrthoDB" id="4933643at2"/>
<feature type="transmembrane region" description="Helical" evidence="1">
    <location>
        <begin position="91"/>
        <end position="113"/>
    </location>
</feature>
<name>A0A4Q4ZHU0_9ACTN</name>
<gene>
    <name evidence="3" type="ORF">EKO23_08125</name>
</gene>
<feature type="transmembrane region" description="Helical" evidence="1">
    <location>
        <begin position="64"/>
        <end position="85"/>
    </location>
</feature>
<evidence type="ECO:0000313" key="4">
    <source>
        <dbReference type="Proteomes" id="UP000295198"/>
    </source>
</evidence>
<dbReference type="EMBL" id="SDKM01000009">
    <property type="protein sequence ID" value="RYP86924.1"/>
    <property type="molecule type" value="Genomic_DNA"/>
</dbReference>
<protein>
    <submittedName>
        <fullName evidence="3">CPBP family intramembrane metalloprotease</fullName>
    </submittedName>
</protein>
<keyword evidence="3" id="KW-0378">Hydrolase</keyword>
<organism evidence="3 4">
    <name type="scientific">Nocardioides guangzhouensis</name>
    <dbReference type="NCBI Taxonomy" id="2497878"/>
    <lineage>
        <taxon>Bacteria</taxon>
        <taxon>Bacillati</taxon>
        <taxon>Actinomycetota</taxon>
        <taxon>Actinomycetes</taxon>
        <taxon>Propionibacteriales</taxon>
        <taxon>Nocardioidaceae</taxon>
        <taxon>Nocardioides</taxon>
    </lineage>
</organism>
<accession>A0A4Q4ZHU0</accession>
<feature type="transmembrane region" description="Helical" evidence="1">
    <location>
        <begin position="212"/>
        <end position="230"/>
    </location>
</feature>
<dbReference type="GO" id="GO:0080120">
    <property type="term" value="P:CAAX-box protein maturation"/>
    <property type="evidence" value="ECO:0007669"/>
    <property type="project" value="UniProtKB-ARBA"/>
</dbReference>
<dbReference type="GO" id="GO:0006508">
    <property type="term" value="P:proteolysis"/>
    <property type="evidence" value="ECO:0007669"/>
    <property type="project" value="UniProtKB-KW"/>
</dbReference>
<proteinExistence type="predicted"/>
<dbReference type="InterPro" id="IPR003675">
    <property type="entry name" value="Rce1/LyrA-like_dom"/>
</dbReference>
<feature type="domain" description="CAAX prenyl protease 2/Lysostaphin resistance protein A-like" evidence="2">
    <location>
        <begin position="160"/>
        <end position="240"/>
    </location>
</feature>
<keyword evidence="4" id="KW-1185">Reference proteome</keyword>
<feature type="transmembrane region" description="Helical" evidence="1">
    <location>
        <begin position="158"/>
        <end position="178"/>
    </location>
</feature>
<keyword evidence="1" id="KW-0472">Membrane</keyword>
<feature type="transmembrane region" description="Helical" evidence="1">
    <location>
        <begin position="133"/>
        <end position="152"/>
    </location>
</feature>
<keyword evidence="3" id="KW-0482">Metalloprotease</keyword>
<sequence>MEHEPSAGRWRSTIWSTWVVGALLLLSFASGATYLLVVAGSALVLTLVPGALPHVVREPGGRDLAAVIGMYAAVVTLFRLAFVGFSEDHVVGLFLAFATGLLVGVAGPVWWTVWVRGRPLADLGLRRDNLPRAAALALLFGGVQFALTLWGYDLPAPVDWVPLLGMALVVGVFESVFFRGFVQGRLEERLGTAPGIAAAAALYGLYHVGYGMGVADIAFLTGLGVVYAVAYAVARNLVVLWPLLTPLGSFYANVEAGDIELPWASLAGFGDVLALMVLAFVLAVRHRRKVRAPTEV</sequence>
<comment type="caution">
    <text evidence="3">The sequence shown here is derived from an EMBL/GenBank/DDBJ whole genome shotgun (WGS) entry which is preliminary data.</text>
</comment>
<evidence type="ECO:0000259" key="2">
    <source>
        <dbReference type="Pfam" id="PF02517"/>
    </source>
</evidence>
<dbReference type="Proteomes" id="UP000295198">
    <property type="component" value="Unassembled WGS sequence"/>
</dbReference>
<keyword evidence="1" id="KW-0812">Transmembrane</keyword>